<reference evidence="2 3" key="1">
    <citation type="journal article" date="2018" name="J. Microbiol.">
        <title>Baekduia soli gen. nov., sp. nov., a novel bacterium isolated from the soil of Baekdu Mountain and proposal of a novel family name, Baekduiaceae fam. nov.</title>
        <authorList>
            <person name="An D.S."/>
            <person name="Siddiqi M.Z."/>
            <person name="Kim K.H."/>
            <person name="Yu H.S."/>
            <person name="Im W.T."/>
        </authorList>
    </citation>
    <scope>NUCLEOTIDE SEQUENCE [LARGE SCALE GENOMIC DNA]</scope>
    <source>
        <strain evidence="2 3">BR7-21</strain>
    </source>
</reference>
<gene>
    <name evidence="2" type="ORF">FSW04_05820</name>
</gene>
<accession>A0A5B8U281</accession>
<protein>
    <recommendedName>
        <fullName evidence="4">DUF2171 domain-containing protein</fullName>
    </recommendedName>
</protein>
<keyword evidence="3" id="KW-1185">Reference proteome</keyword>
<name>A0A5B8U281_9ACTN</name>
<dbReference type="AlphaFoldDB" id="A0A5B8U281"/>
<feature type="compositionally biased region" description="Basic and acidic residues" evidence="1">
    <location>
        <begin position="106"/>
        <end position="117"/>
    </location>
</feature>
<evidence type="ECO:0000256" key="1">
    <source>
        <dbReference type="SAM" id="MobiDB-lite"/>
    </source>
</evidence>
<feature type="region of interest" description="Disordered" evidence="1">
    <location>
        <begin position="96"/>
        <end position="117"/>
    </location>
</feature>
<sequence>MTGDEDPAISYKVLRRGTPVRTADGQVLGRVRRVHEAARENIFDGIDVDTKEGVRFVDAPEVARITERQVTVTFALAHADDHVQDRGSPMARRLRNAGTVRRARRAGRELRDRWDRR</sequence>
<dbReference type="EMBL" id="CP042430">
    <property type="protein sequence ID" value="QEC47154.1"/>
    <property type="molecule type" value="Genomic_DNA"/>
</dbReference>
<proteinExistence type="predicted"/>
<evidence type="ECO:0008006" key="4">
    <source>
        <dbReference type="Google" id="ProtNLM"/>
    </source>
</evidence>
<dbReference type="RefSeq" id="WP_146917238.1">
    <property type="nucleotide sequence ID" value="NZ_CP042430.1"/>
</dbReference>
<dbReference type="OrthoDB" id="5117037at2"/>
<organism evidence="2 3">
    <name type="scientific">Baekduia soli</name>
    <dbReference type="NCBI Taxonomy" id="496014"/>
    <lineage>
        <taxon>Bacteria</taxon>
        <taxon>Bacillati</taxon>
        <taxon>Actinomycetota</taxon>
        <taxon>Thermoleophilia</taxon>
        <taxon>Solirubrobacterales</taxon>
        <taxon>Baekduiaceae</taxon>
        <taxon>Baekduia</taxon>
    </lineage>
</organism>
<dbReference type="KEGG" id="bsol:FSW04_05820"/>
<evidence type="ECO:0000313" key="3">
    <source>
        <dbReference type="Proteomes" id="UP000321805"/>
    </source>
</evidence>
<dbReference type="Proteomes" id="UP000321805">
    <property type="component" value="Chromosome"/>
</dbReference>
<evidence type="ECO:0000313" key="2">
    <source>
        <dbReference type="EMBL" id="QEC47154.1"/>
    </source>
</evidence>